<reference evidence="10" key="1">
    <citation type="submission" date="2017-08" db="EMBL/GenBank/DDBJ databases">
        <authorList>
            <person name="Varghese N."/>
            <person name="Submissions S."/>
        </authorList>
    </citation>
    <scope>NUCLEOTIDE SEQUENCE [LARGE SCALE GENOMIC DNA]</scope>
    <source>
        <strain evidence="10">USBA17B2</strain>
    </source>
</reference>
<dbReference type="Proteomes" id="UP000219688">
    <property type="component" value="Unassembled WGS sequence"/>
</dbReference>
<name>A0A285VLY9_9MICO</name>
<evidence type="ECO:0000256" key="2">
    <source>
        <dbReference type="ARBA" id="ARBA00012939"/>
    </source>
</evidence>
<dbReference type="InterPro" id="IPR008927">
    <property type="entry name" value="6-PGluconate_DH-like_C_sf"/>
</dbReference>
<keyword evidence="5" id="KW-0520">NAD</keyword>
<dbReference type="InterPro" id="IPR036291">
    <property type="entry name" value="NAD(P)-bd_dom_sf"/>
</dbReference>
<accession>A0A285VLY9</accession>
<comment type="similarity">
    <text evidence="1">Belongs to the mannitol dehydrogenase family.</text>
</comment>
<dbReference type="GO" id="GO:0019594">
    <property type="term" value="P:mannitol metabolic process"/>
    <property type="evidence" value="ECO:0007669"/>
    <property type="project" value="InterPro"/>
</dbReference>
<comment type="catalytic activity">
    <reaction evidence="6">
        <text>D-mannitol 1-phosphate + NAD(+) = beta-D-fructose 6-phosphate + NADH + H(+)</text>
        <dbReference type="Rhea" id="RHEA:19661"/>
        <dbReference type="ChEBI" id="CHEBI:15378"/>
        <dbReference type="ChEBI" id="CHEBI:57540"/>
        <dbReference type="ChEBI" id="CHEBI:57634"/>
        <dbReference type="ChEBI" id="CHEBI:57945"/>
        <dbReference type="ChEBI" id="CHEBI:61381"/>
        <dbReference type="EC" id="1.1.1.17"/>
    </reaction>
</comment>
<keyword evidence="10" id="KW-1185">Reference proteome</keyword>
<dbReference type="PROSITE" id="PS00974">
    <property type="entry name" value="MANNITOL_DHGENASE"/>
    <property type="match status" value="1"/>
</dbReference>
<dbReference type="GO" id="GO:0008926">
    <property type="term" value="F:mannitol-1-phosphate 5-dehydrogenase activity"/>
    <property type="evidence" value="ECO:0007669"/>
    <property type="project" value="UniProtKB-EC"/>
</dbReference>
<dbReference type="Gene3D" id="3.40.50.720">
    <property type="entry name" value="NAD(P)-binding Rossmann-like Domain"/>
    <property type="match status" value="1"/>
</dbReference>
<evidence type="ECO:0000259" key="7">
    <source>
        <dbReference type="Pfam" id="PF01232"/>
    </source>
</evidence>
<evidence type="ECO:0000313" key="10">
    <source>
        <dbReference type="Proteomes" id="UP000219688"/>
    </source>
</evidence>
<sequence length="467" mass="50281">MTRLRREVPAPPVRMVHLGLGNFFRAHQAWYTHHANQGRPLDEQWGIVAFSGRSTDVVEAMRAQDGLYTLLVDGADSATPEVVASVVDVRAGADLDAWHRYLADPEVRILTTTVTEAGYLRGADGGLDLRHEEVRADVQSWASGDRNSLTTAPVRIASGLAARRDAGAGPLAVVPCDNLPGNGAVARAVVMGAAEQLDAALPAWIDAHVSFVTTAVDRITPRPTPADQQRVTELTGVEDPAVVVTEPFAEWDLAGDFPGGRPAWDEVGAVVTDDVRPYETRKLWLLNGAHSLLAYAGSIRGHETVADAMGDPEVAGWVQQWWDVALPHLELPHEELRAYTQALTLRFRNPRIRHLLAQIAADGSQKIPVRILPALRATLTRDGDGDGDGAADVDGALRVIASWVLHTRGAGAPLVDSARPDVLDAVRGTLEEAVLRVLEGWDLDVRLAGRVLELAAEVGGQEDGHRS</sequence>
<dbReference type="PRINTS" id="PR00084">
    <property type="entry name" value="MTLDHDRGNASE"/>
</dbReference>
<feature type="domain" description="Mannitol dehydrogenase C-terminal" evidence="8">
    <location>
        <begin position="274"/>
        <end position="384"/>
    </location>
</feature>
<feature type="domain" description="Mannitol dehydrogenase N-terminal" evidence="7">
    <location>
        <begin position="14"/>
        <end position="265"/>
    </location>
</feature>
<dbReference type="InterPro" id="IPR050988">
    <property type="entry name" value="Mannitol_DH/Oxidoreductase"/>
</dbReference>
<dbReference type="Pfam" id="PF01232">
    <property type="entry name" value="Mannitol_dh"/>
    <property type="match status" value="1"/>
</dbReference>
<keyword evidence="4" id="KW-0560">Oxidoreductase</keyword>
<evidence type="ECO:0000256" key="1">
    <source>
        <dbReference type="ARBA" id="ARBA00006541"/>
    </source>
</evidence>
<dbReference type="EMBL" id="OBQK01000004">
    <property type="protein sequence ID" value="SOC55100.1"/>
    <property type="molecule type" value="Genomic_DNA"/>
</dbReference>
<dbReference type="Gene3D" id="1.10.1040.10">
    <property type="entry name" value="N-(1-d-carboxylethyl)-l-norvaline Dehydrogenase, domain 2"/>
    <property type="match status" value="1"/>
</dbReference>
<dbReference type="InterPro" id="IPR013131">
    <property type="entry name" value="Mannitol_DH_N"/>
</dbReference>
<protein>
    <recommendedName>
        <fullName evidence="3">Mannitol-1-phosphate 5-dehydrogenase</fullName>
        <ecNumber evidence="2">1.1.1.17</ecNumber>
    </recommendedName>
</protein>
<dbReference type="SUPFAM" id="SSF48179">
    <property type="entry name" value="6-phosphogluconate dehydrogenase C-terminal domain-like"/>
    <property type="match status" value="1"/>
</dbReference>
<evidence type="ECO:0000256" key="4">
    <source>
        <dbReference type="ARBA" id="ARBA00023002"/>
    </source>
</evidence>
<dbReference type="InterPro" id="IPR000669">
    <property type="entry name" value="Mannitol_DH"/>
</dbReference>
<evidence type="ECO:0000259" key="8">
    <source>
        <dbReference type="Pfam" id="PF08125"/>
    </source>
</evidence>
<dbReference type="EC" id="1.1.1.17" evidence="2"/>
<gene>
    <name evidence="9" type="ORF">SAMN05421879_104157</name>
</gene>
<dbReference type="InterPro" id="IPR013118">
    <property type="entry name" value="Mannitol_DH_C"/>
</dbReference>
<dbReference type="RefSeq" id="WP_101780279.1">
    <property type="nucleotide sequence ID" value="NZ_OBQK01000004.1"/>
</dbReference>
<evidence type="ECO:0000256" key="6">
    <source>
        <dbReference type="ARBA" id="ARBA00048615"/>
    </source>
</evidence>
<dbReference type="SUPFAM" id="SSF51735">
    <property type="entry name" value="NAD(P)-binding Rossmann-fold domains"/>
    <property type="match status" value="1"/>
</dbReference>
<proteinExistence type="inferred from homology"/>
<dbReference type="PANTHER" id="PTHR43362">
    <property type="entry name" value="MANNITOL DEHYDROGENASE DSF1-RELATED"/>
    <property type="match status" value="1"/>
</dbReference>
<dbReference type="AlphaFoldDB" id="A0A285VLY9"/>
<evidence type="ECO:0000313" key="9">
    <source>
        <dbReference type="EMBL" id="SOC55100.1"/>
    </source>
</evidence>
<dbReference type="PANTHER" id="PTHR43362:SF1">
    <property type="entry name" value="MANNITOL DEHYDROGENASE 2-RELATED"/>
    <property type="match status" value="1"/>
</dbReference>
<dbReference type="InterPro" id="IPR013328">
    <property type="entry name" value="6PGD_dom2"/>
</dbReference>
<dbReference type="InterPro" id="IPR023027">
    <property type="entry name" value="Mannitol_DH_CS"/>
</dbReference>
<organism evidence="9 10">
    <name type="scientific">Ornithinimicrobium cerasi</name>
    <dbReference type="NCBI Taxonomy" id="2248773"/>
    <lineage>
        <taxon>Bacteria</taxon>
        <taxon>Bacillati</taxon>
        <taxon>Actinomycetota</taxon>
        <taxon>Actinomycetes</taxon>
        <taxon>Micrococcales</taxon>
        <taxon>Ornithinimicrobiaceae</taxon>
        <taxon>Ornithinimicrobium</taxon>
    </lineage>
</organism>
<evidence type="ECO:0000256" key="3">
    <source>
        <dbReference type="ARBA" id="ARBA00016219"/>
    </source>
</evidence>
<evidence type="ECO:0000256" key="5">
    <source>
        <dbReference type="ARBA" id="ARBA00023027"/>
    </source>
</evidence>
<dbReference type="Pfam" id="PF08125">
    <property type="entry name" value="Mannitol_dh_C"/>
    <property type="match status" value="1"/>
</dbReference>